<organism evidence="8 9">
    <name type="scientific">Flexivirga oryzae</name>
    <dbReference type="NCBI Taxonomy" id="1794944"/>
    <lineage>
        <taxon>Bacteria</taxon>
        <taxon>Bacillati</taxon>
        <taxon>Actinomycetota</taxon>
        <taxon>Actinomycetes</taxon>
        <taxon>Micrococcales</taxon>
        <taxon>Dermacoccaceae</taxon>
        <taxon>Flexivirga</taxon>
    </lineage>
</organism>
<keyword evidence="2 5" id="KW-0808">Transferase</keyword>
<dbReference type="PROSITE" id="PS51679">
    <property type="entry name" value="SAM_MT_C5"/>
    <property type="match status" value="1"/>
</dbReference>
<keyword evidence="3 5" id="KW-0949">S-adenosyl-L-methionine</keyword>
<evidence type="ECO:0000313" key="8">
    <source>
        <dbReference type="EMBL" id="MBB2890663.1"/>
    </source>
</evidence>
<keyword evidence="4" id="KW-0680">Restriction system</keyword>
<dbReference type="PROSITE" id="PS00095">
    <property type="entry name" value="C5_MTASE_2"/>
    <property type="match status" value="1"/>
</dbReference>
<evidence type="ECO:0000256" key="7">
    <source>
        <dbReference type="RuleBase" id="RU000417"/>
    </source>
</evidence>
<dbReference type="GO" id="GO:0044027">
    <property type="term" value="P:negative regulation of gene expression via chromosomal CpG island methylation"/>
    <property type="evidence" value="ECO:0007669"/>
    <property type="project" value="TreeGrafter"/>
</dbReference>
<dbReference type="GO" id="GO:0009307">
    <property type="term" value="P:DNA restriction-modification system"/>
    <property type="evidence" value="ECO:0007669"/>
    <property type="project" value="UniProtKB-KW"/>
</dbReference>
<gene>
    <name evidence="8" type="ORF">FHU39_000647</name>
</gene>
<dbReference type="InterPro" id="IPR031303">
    <property type="entry name" value="C5_meth_CS"/>
</dbReference>
<name>A0A839N3X8_9MICO</name>
<evidence type="ECO:0000256" key="3">
    <source>
        <dbReference type="ARBA" id="ARBA00022691"/>
    </source>
</evidence>
<dbReference type="SUPFAM" id="SSF53335">
    <property type="entry name" value="S-adenosyl-L-methionine-dependent methyltransferases"/>
    <property type="match status" value="1"/>
</dbReference>
<evidence type="ECO:0000256" key="6">
    <source>
        <dbReference type="RuleBase" id="RU000416"/>
    </source>
</evidence>
<dbReference type="GO" id="GO:0003886">
    <property type="term" value="F:DNA (cytosine-5-)-methyltransferase activity"/>
    <property type="evidence" value="ECO:0007669"/>
    <property type="project" value="UniProtKB-EC"/>
</dbReference>
<evidence type="ECO:0000313" key="9">
    <source>
        <dbReference type="Proteomes" id="UP000559182"/>
    </source>
</evidence>
<proteinExistence type="inferred from homology"/>
<dbReference type="EC" id="2.1.1.37" evidence="7"/>
<dbReference type="NCBIfam" id="TIGR00675">
    <property type="entry name" value="dcm"/>
    <property type="match status" value="1"/>
</dbReference>
<dbReference type="InterPro" id="IPR001525">
    <property type="entry name" value="C5_MeTfrase"/>
</dbReference>
<dbReference type="EMBL" id="JACHVQ010000001">
    <property type="protein sequence ID" value="MBB2890663.1"/>
    <property type="molecule type" value="Genomic_DNA"/>
</dbReference>
<accession>A0A839N3X8</accession>
<dbReference type="PRINTS" id="PR00105">
    <property type="entry name" value="C5METTRFRASE"/>
</dbReference>
<dbReference type="Gene3D" id="3.40.50.150">
    <property type="entry name" value="Vaccinia Virus protein VP39"/>
    <property type="match status" value="1"/>
</dbReference>
<dbReference type="Proteomes" id="UP000559182">
    <property type="component" value="Unassembled WGS sequence"/>
</dbReference>
<keyword evidence="1 5" id="KW-0489">Methyltransferase</keyword>
<evidence type="ECO:0000256" key="4">
    <source>
        <dbReference type="ARBA" id="ARBA00022747"/>
    </source>
</evidence>
<feature type="active site" evidence="5">
    <location>
        <position position="80"/>
    </location>
</feature>
<dbReference type="RefSeq" id="WP_183318929.1">
    <property type="nucleotide sequence ID" value="NZ_JACHVQ010000001.1"/>
</dbReference>
<dbReference type="InterPro" id="IPR050390">
    <property type="entry name" value="C5-Methyltransferase"/>
</dbReference>
<dbReference type="GO" id="GO:0032259">
    <property type="term" value="P:methylation"/>
    <property type="evidence" value="ECO:0007669"/>
    <property type="project" value="UniProtKB-KW"/>
</dbReference>
<evidence type="ECO:0000256" key="5">
    <source>
        <dbReference type="PROSITE-ProRule" id="PRU01016"/>
    </source>
</evidence>
<dbReference type="Pfam" id="PF00145">
    <property type="entry name" value="DNA_methylase"/>
    <property type="match status" value="1"/>
</dbReference>
<comment type="similarity">
    <text evidence="5 6">Belongs to the class I-like SAM-binding methyltransferase superfamily. C5-methyltransferase family.</text>
</comment>
<dbReference type="PANTHER" id="PTHR10629:SF52">
    <property type="entry name" value="DNA (CYTOSINE-5)-METHYLTRANSFERASE 1"/>
    <property type="match status" value="1"/>
</dbReference>
<evidence type="ECO:0000256" key="2">
    <source>
        <dbReference type="ARBA" id="ARBA00022679"/>
    </source>
</evidence>
<protein>
    <recommendedName>
        <fullName evidence="7">Cytosine-specific methyltransferase</fullName>
        <ecNumber evidence="7">2.1.1.37</ecNumber>
    </recommendedName>
</protein>
<dbReference type="InterPro" id="IPR018117">
    <property type="entry name" value="C5_DNA_meth_AS"/>
</dbReference>
<reference evidence="8 9" key="1">
    <citation type="submission" date="2020-08" db="EMBL/GenBank/DDBJ databases">
        <title>Sequencing the genomes of 1000 actinobacteria strains.</title>
        <authorList>
            <person name="Klenk H.-P."/>
        </authorList>
    </citation>
    <scope>NUCLEOTIDE SEQUENCE [LARGE SCALE GENOMIC DNA]</scope>
    <source>
        <strain evidence="8 9">DSM 105369</strain>
    </source>
</reference>
<comment type="catalytic activity">
    <reaction evidence="7">
        <text>a 2'-deoxycytidine in DNA + S-adenosyl-L-methionine = a 5-methyl-2'-deoxycytidine in DNA + S-adenosyl-L-homocysteine + H(+)</text>
        <dbReference type="Rhea" id="RHEA:13681"/>
        <dbReference type="Rhea" id="RHEA-COMP:11369"/>
        <dbReference type="Rhea" id="RHEA-COMP:11370"/>
        <dbReference type="ChEBI" id="CHEBI:15378"/>
        <dbReference type="ChEBI" id="CHEBI:57856"/>
        <dbReference type="ChEBI" id="CHEBI:59789"/>
        <dbReference type="ChEBI" id="CHEBI:85452"/>
        <dbReference type="ChEBI" id="CHEBI:85454"/>
        <dbReference type="EC" id="2.1.1.37"/>
    </reaction>
</comment>
<dbReference type="Gene3D" id="3.90.120.10">
    <property type="entry name" value="DNA Methylase, subunit A, domain 2"/>
    <property type="match status" value="1"/>
</dbReference>
<dbReference type="InterPro" id="IPR029063">
    <property type="entry name" value="SAM-dependent_MTases_sf"/>
</dbReference>
<evidence type="ECO:0000256" key="1">
    <source>
        <dbReference type="ARBA" id="ARBA00022603"/>
    </source>
</evidence>
<dbReference type="PANTHER" id="PTHR10629">
    <property type="entry name" value="CYTOSINE-SPECIFIC METHYLTRANSFERASE"/>
    <property type="match status" value="1"/>
</dbReference>
<dbReference type="PROSITE" id="PS00094">
    <property type="entry name" value="C5_MTASE_1"/>
    <property type="match status" value="1"/>
</dbReference>
<dbReference type="GO" id="GO:0003677">
    <property type="term" value="F:DNA binding"/>
    <property type="evidence" value="ECO:0007669"/>
    <property type="project" value="TreeGrafter"/>
</dbReference>
<sequence>MSTAAITVLDLFSGAGGLTAGFRDADSRFQTLAAVEHDVAAAATFHFNNPEASVHCGDITDWVDAGEVPTADVVVGGPPCQGFSALGKQDVNDERNQLWEQYARVLLLARPKYFVVENVATFLRSPQFGKFRERIEHGDLADWGVRFDVLNSADYGAGQERKRAVMIGYHRDLSFPGWPDITHDKEHRVDVKARLLGLPEVVRRQLLPNRSIEFDGRELPGIFRTDELHLTRTYELISLKRFAYIPEGGSRKNIPYELLTPCWRKHQTGASDVMGRMSWNKPSVTIRTEFFKPEKGRYLHPTEPRAITHHEAARLQGFPDDYKWVGNKTSIARQIGNAVPIKLGAAIGGVIARAM</sequence>
<keyword evidence="9" id="KW-1185">Reference proteome</keyword>
<dbReference type="AlphaFoldDB" id="A0A839N3X8"/>
<comment type="caution">
    <text evidence="8">The sequence shown here is derived from an EMBL/GenBank/DDBJ whole genome shotgun (WGS) entry which is preliminary data.</text>
</comment>